<sequence>MESRVDTRGWRTDDSVPISALHQDLLWRIFLINADMDNDKPTRHILFSGDQKLDLNVTFPDWKNRALVTTWSCSHVCRGWRELIIHSPSLWGQLIDLEILVFVQPRWRDAIMNRTGKSNLIVKGNVDGRKTNTQDFLVSILRDHWVRIQSLKVIINKAHAFPSQTWDYLCRPAPVLRIFHFQPVDIPLSVTIGPLFANNAPQLTDFQSHTIRLKLAASTPWLSHIRRFELSCPESMPVQNWLRVLESMPQIESLDLAWALDIPLDTETSIQLHLPNLQDIRLFDRLRPCVVFLAQITPAVGCRLSFLSEFSTLHLPQPQDMILAGQCLSKYMQNWFGNRAVTALSVSITHMIITIQEYQNPSFRSRPNFCISIGSVEPEILPTVFPIFDAFSSSAFSKITTFEFNVLLPRLQVLGSSVARFLLSLQFVETLQTVDGSLHHLNYLEETLRLTEDEPSELLPSFFPRLRSVKMLRRTDRISDLSQLEVEDILSFINLRRNQAPVQVLDLADWRPLKATHVLNRISGLKVIFKTVGA</sequence>
<organism evidence="1 2">
    <name type="scientific">Galerina marginata (strain CBS 339.88)</name>
    <dbReference type="NCBI Taxonomy" id="685588"/>
    <lineage>
        <taxon>Eukaryota</taxon>
        <taxon>Fungi</taxon>
        <taxon>Dikarya</taxon>
        <taxon>Basidiomycota</taxon>
        <taxon>Agaricomycotina</taxon>
        <taxon>Agaricomycetes</taxon>
        <taxon>Agaricomycetidae</taxon>
        <taxon>Agaricales</taxon>
        <taxon>Agaricineae</taxon>
        <taxon>Strophariaceae</taxon>
        <taxon>Galerina</taxon>
    </lineage>
</organism>
<name>A0A067SLE4_GALM3</name>
<evidence type="ECO:0000313" key="2">
    <source>
        <dbReference type="Proteomes" id="UP000027222"/>
    </source>
</evidence>
<evidence type="ECO:0000313" key="1">
    <source>
        <dbReference type="EMBL" id="KDR68504.1"/>
    </source>
</evidence>
<proteinExistence type="predicted"/>
<dbReference type="HOGENOM" id="CLU_030662_0_0_1"/>
<dbReference type="AlphaFoldDB" id="A0A067SLE4"/>
<protein>
    <recommendedName>
        <fullName evidence="3">F-box domain-containing protein</fullName>
    </recommendedName>
</protein>
<gene>
    <name evidence="1" type="ORF">GALMADRAFT_256727</name>
</gene>
<dbReference type="EMBL" id="KL142407">
    <property type="protein sequence ID" value="KDR68504.1"/>
    <property type="molecule type" value="Genomic_DNA"/>
</dbReference>
<keyword evidence="2" id="KW-1185">Reference proteome</keyword>
<evidence type="ECO:0008006" key="3">
    <source>
        <dbReference type="Google" id="ProtNLM"/>
    </source>
</evidence>
<reference evidence="2" key="1">
    <citation type="journal article" date="2014" name="Proc. Natl. Acad. Sci. U.S.A.">
        <title>Extensive sampling of basidiomycete genomes demonstrates inadequacy of the white-rot/brown-rot paradigm for wood decay fungi.</title>
        <authorList>
            <person name="Riley R."/>
            <person name="Salamov A.A."/>
            <person name="Brown D.W."/>
            <person name="Nagy L.G."/>
            <person name="Floudas D."/>
            <person name="Held B.W."/>
            <person name="Levasseur A."/>
            <person name="Lombard V."/>
            <person name="Morin E."/>
            <person name="Otillar R."/>
            <person name="Lindquist E.A."/>
            <person name="Sun H."/>
            <person name="LaButti K.M."/>
            <person name="Schmutz J."/>
            <person name="Jabbour D."/>
            <person name="Luo H."/>
            <person name="Baker S.E."/>
            <person name="Pisabarro A.G."/>
            <person name="Walton J.D."/>
            <person name="Blanchette R.A."/>
            <person name="Henrissat B."/>
            <person name="Martin F."/>
            <person name="Cullen D."/>
            <person name="Hibbett D.S."/>
            <person name="Grigoriev I.V."/>
        </authorList>
    </citation>
    <scope>NUCLEOTIDE SEQUENCE [LARGE SCALE GENOMIC DNA]</scope>
    <source>
        <strain evidence="2">CBS 339.88</strain>
    </source>
</reference>
<dbReference type="OrthoDB" id="2934649at2759"/>
<accession>A0A067SLE4</accession>
<dbReference type="Proteomes" id="UP000027222">
    <property type="component" value="Unassembled WGS sequence"/>
</dbReference>